<evidence type="ECO:0000313" key="4">
    <source>
        <dbReference type="Proteomes" id="UP000004688"/>
    </source>
</evidence>
<feature type="transmembrane region" description="Helical" evidence="2">
    <location>
        <begin position="417"/>
        <end position="437"/>
    </location>
</feature>
<dbReference type="InterPro" id="IPR027463">
    <property type="entry name" value="AcrB_DN_DC_subdom"/>
</dbReference>
<dbReference type="Gene3D" id="3.30.70.1440">
    <property type="entry name" value="Multidrug efflux transporter AcrB pore domain"/>
    <property type="match status" value="1"/>
</dbReference>
<accession>M9RWZ5</accession>
<feature type="transmembrane region" description="Helical" evidence="2">
    <location>
        <begin position="449"/>
        <end position="469"/>
    </location>
</feature>
<dbReference type="InterPro" id="IPR001036">
    <property type="entry name" value="Acrflvin-R"/>
</dbReference>
<feature type="transmembrane region" description="Helical" evidence="2">
    <location>
        <begin position="929"/>
        <end position="954"/>
    </location>
</feature>
<keyword evidence="2" id="KW-0472">Membrane</keyword>
<dbReference type="Pfam" id="PF00873">
    <property type="entry name" value="ACR_tran"/>
    <property type="match status" value="2"/>
</dbReference>
<dbReference type="SUPFAM" id="SSF82693">
    <property type="entry name" value="Multidrug efflux transporter AcrB pore domain, PN1, PN2, PC1 and PC2 subdomains"/>
    <property type="match status" value="1"/>
</dbReference>
<evidence type="ECO:0000313" key="3">
    <source>
        <dbReference type="EMBL" id="AGI74395.1"/>
    </source>
</evidence>
<feature type="transmembrane region" description="Helical" evidence="2">
    <location>
        <begin position="350"/>
        <end position="370"/>
    </location>
</feature>
<dbReference type="PANTHER" id="PTHR32063">
    <property type="match status" value="1"/>
</dbReference>
<dbReference type="Gene3D" id="3.30.70.1320">
    <property type="entry name" value="Multidrug efflux transporter AcrB pore domain like"/>
    <property type="match status" value="1"/>
</dbReference>
<dbReference type="STRING" id="391616.OA238_c45290"/>
<dbReference type="Gene3D" id="1.20.1640.10">
    <property type="entry name" value="Multidrug efflux transporter AcrB transmembrane domain"/>
    <property type="match status" value="2"/>
</dbReference>
<feature type="transmembrane region" description="Helical" evidence="2">
    <location>
        <begin position="377"/>
        <end position="397"/>
    </location>
</feature>
<feature type="transmembrane region" description="Helical" evidence="2">
    <location>
        <begin position="6"/>
        <end position="24"/>
    </location>
</feature>
<dbReference type="SUPFAM" id="SSF82866">
    <property type="entry name" value="Multidrug efflux transporter AcrB transmembrane domain"/>
    <property type="match status" value="2"/>
</dbReference>
<dbReference type="PRINTS" id="PR00702">
    <property type="entry name" value="ACRIFLAVINRP"/>
</dbReference>
<evidence type="ECO:0000256" key="1">
    <source>
        <dbReference type="SAM" id="MobiDB-lite"/>
    </source>
</evidence>
<dbReference type="Gene3D" id="3.30.70.1430">
    <property type="entry name" value="Multidrug efflux transporter AcrB pore domain"/>
    <property type="match status" value="2"/>
</dbReference>
<keyword evidence="2" id="KW-0812">Transmembrane</keyword>
<organism evidence="3 4">
    <name type="scientific">Octadecabacter arcticus 238</name>
    <dbReference type="NCBI Taxonomy" id="391616"/>
    <lineage>
        <taxon>Bacteria</taxon>
        <taxon>Pseudomonadati</taxon>
        <taxon>Pseudomonadota</taxon>
        <taxon>Alphaproteobacteria</taxon>
        <taxon>Rhodobacterales</taxon>
        <taxon>Roseobacteraceae</taxon>
        <taxon>Octadecabacter</taxon>
    </lineage>
</organism>
<dbReference type="SUPFAM" id="SSF82714">
    <property type="entry name" value="Multidrug efflux transporter AcrB TolC docking domain, DN and DC subdomains"/>
    <property type="match status" value="2"/>
</dbReference>
<dbReference type="PANTHER" id="PTHR32063:SF33">
    <property type="entry name" value="RND SUPERFAMILY EFFLUX PUMP PERMEASE COMPONENT"/>
    <property type="match status" value="1"/>
</dbReference>
<reference evidence="3 4" key="1">
    <citation type="journal article" date="2013" name="PLoS ONE">
        <title>Poles Apart: Arctic and Antarctic Octadecabacter strains Share High Genome Plasticity and a New Type of Xanthorhodopsin.</title>
        <authorList>
            <person name="Vollmers J."/>
            <person name="Voget S."/>
            <person name="Dietrich S."/>
            <person name="Gollnow K."/>
            <person name="Smits M."/>
            <person name="Meyer K."/>
            <person name="Brinkhoff T."/>
            <person name="Simon M."/>
            <person name="Daniel R."/>
        </authorList>
    </citation>
    <scope>NUCLEOTIDE SEQUENCE [LARGE SCALE GENOMIC DNA]</scope>
    <source>
        <strain evidence="3 4">238</strain>
    </source>
</reference>
<dbReference type="eggNOG" id="COG0841">
    <property type="taxonomic scope" value="Bacteria"/>
</dbReference>
<dbReference type="AlphaFoldDB" id="M9RWZ5"/>
<feature type="transmembrane region" description="Helical" evidence="2">
    <location>
        <begin position="903"/>
        <end position="923"/>
    </location>
</feature>
<dbReference type="Gene3D" id="3.30.2090.10">
    <property type="entry name" value="Multidrug efflux transporter AcrB TolC docking domain, DN and DC subdomains"/>
    <property type="match status" value="2"/>
</dbReference>
<feature type="region of interest" description="Disordered" evidence="1">
    <location>
        <begin position="1052"/>
        <end position="1072"/>
    </location>
</feature>
<feature type="transmembrane region" description="Helical" evidence="2">
    <location>
        <begin position="876"/>
        <end position="896"/>
    </location>
</feature>
<dbReference type="EMBL" id="CP003742">
    <property type="protein sequence ID" value="AGI74395.1"/>
    <property type="molecule type" value="Genomic_DNA"/>
</dbReference>
<evidence type="ECO:0000256" key="2">
    <source>
        <dbReference type="SAM" id="Phobius"/>
    </source>
</evidence>
<dbReference type="HOGENOM" id="CLU_002755_1_2_5"/>
<protein>
    <submittedName>
        <fullName evidence="3">RND/MFP family multidrug efflux tansporter RND-component</fullName>
    </submittedName>
</protein>
<proteinExistence type="predicted"/>
<dbReference type="Proteomes" id="UP000004688">
    <property type="component" value="Chromosome"/>
</dbReference>
<gene>
    <name evidence="3" type="ORF">OA238_c45290</name>
</gene>
<feature type="transmembrane region" description="Helical" evidence="2">
    <location>
        <begin position="975"/>
        <end position="994"/>
    </location>
</feature>
<keyword evidence="4" id="KW-1185">Reference proteome</keyword>
<name>M9RWZ5_9RHOB</name>
<sequence length="1072" mass="115314">MAEHPVAANLTMVFVVVVGMLTALQMPQKTFPEFTLDTVSVSVSYPGSSPLEIQDSIVRPIEDQLSGIDGIDSITASISEGRGGVTVSFLRGEDIQEKLDEIKTEIDRITVLPEDADDPIVMQASNSTRVLEIAIHGDASERVLKEEAERLKDALVGLSSISFVEVGNIRAYEISIEVDRDNLRAYGITMAEVANVIAQNSLELPGGSIDTDTVAIPIRTTGRNYTQSDFENIIVRTGDQGGRVYLRDIAKVIDGFEDADLAANFNGEESVSVNVFRVGDEQVLSIVEEARAYLASTYRPSLEDGINATVWKDDSKDLQDRIDLLVNNAAIGLALVVLCLALFLDIRLAFWSAMGIGVSFAATFIFMGALGMSINMISLFGFILAIGIVVDNAIVVSENIYKNGERGLPAMQAAVKGTQRIAVPVIFSALTTIVAFWPLTQLPSTLGKFLTDIPIVVIVVLSLSLLQALLILPRNLSRLDVSPSYRPNIVFRLLNVIRSGVDAVLQWFIRVPLDAVLRFTTKGFAVLIPIALSVAMMIMTVGLLSFGYVKFNFFPSIDSDFVTASIEMNDGTTFQMTQNVAEHVRLSAIKVGADIQADLPNDAPDVIVGVNVVVGQGVAEGGPEGGSAAGGATLANVVVQLTDPTLRDWDAGTYEIAWRREIGAIASVNKLSVSAELIGAGDPISIELSLPDGQDITPIVTELRLGLREIPGVFAIQDDNSAGRIEYRLALREEARLYDVTLSDLANQTRAGFFGVEATTVQRGADNIAVMVRYPADQRDSLSDLLSTWITTPLGDQIPLSVVAYIEEGLSPTQIFRRNGRQVTTVISDLDINVATSSEVNAIIEAELIPPLQEKYSDLLISSGGEQREQSDAQSALGQALGIALFIIYALLALVFRSYVQPIVVMVAIPLGLIGAVSGHYIMGIPLTILSIFGIIGLAGVVINNSLVMVDVYNEHIADGMKVREAVVQGTKERFRPILLTSLTTFLGVYPLIMETSLQAQFLIPLAVSIGYGVLFGTVIIVLTVPAVFMAQFYISTGLVTVIAAFADHPAPPKQPGRPVDTATVSKLNAAE</sequence>
<dbReference type="GO" id="GO:0005886">
    <property type="term" value="C:plasma membrane"/>
    <property type="evidence" value="ECO:0007669"/>
    <property type="project" value="TreeGrafter"/>
</dbReference>
<feature type="transmembrane region" description="Helical" evidence="2">
    <location>
        <begin position="1006"/>
        <end position="1029"/>
    </location>
</feature>
<keyword evidence="2" id="KW-1133">Transmembrane helix</keyword>
<feature type="compositionally biased region" description="Polar residues" evidence="1">
    <location>
        <begin position="1063"/>
        <end position="1072"/>
    </location>
</feature>
<feature type="transmembrane region" description="Helical" evidence="2">
    <location>
        <begin position="523"/>
        <end position="549"/>
    </location>
</feature>
<feature type="transmembrane region" description="Helical" evidence="2">
    <location>
        <begin position="324"/>
        <end position="344"/>
    </location>
</feature>
<dbReference type="KEGG" id="oar:OA238_c45290"/>
<dbReference type="GO" id="GO:0042910">
    <property type="term" value="F:xenobiotic transmembrane transporter activity"/>
    <property type="evidence" value="ECO:0007669"/>
    <property type="project" value="TreeGrafter"/>
</dbReference>